<dbReference type="Gene3D" id="3.10.10.10">
    <property type="entry name" value="HIV Type 1 Reverse Transcriptase, subunit A, domain 1"/>
    <property type="match status" value="1"/>
</dbReference>
<dbReference type="AlphaFoldDB" id="A0A6L2K3F7"/>
<proteinExistence type="predicted"/>
<dbReference type="EMBL" id="BKCJ010001590">
    <property type="protein sequence ID" value="GEU42585.1"/>
    <property type="molecule type" value="Genomic_DNA"/>
</dbReference>
<dbReference type="SUPFAM" id="SSF56672">
    <property type="entry name" value="DNA/RNA polymerases"/>
    <property type="match status" value="1"/>
</dbReference>
<evidence type="ECO:0000259" key="2">
    <source>
        <dbReference type="Pfam" id="PF00078"/>
    </source>
</evidence>
<dbReference type="CDD" id="cd01647">
    <property type="entry name" value="RT_LTR"/>
    <property type="match status" value="1"/>
</dbReference>
<feature type="domain" description="Reverse transcriptase" evidence="2">
    <location>
        <begin position="2"/>
        <end position="152"/>
    </location>
</feature>
<feature type="region of interest" description="Disordered" evidence="1">
    <location>
        <begin position="349"/>
        <end position="376"/>
    </location>
</feature>
<feature type="compositionally biased region" description="Basic and acidic residues" evidence="1">
    <location>
        <begin position="296"/>
        <end position="305"/>
    </location>
</feature>
<dbReference type="Gene3D" id="3.30.70.270">
    <property type="match status" value="1"/>
</dbReference>
<organism evidence="3">
    <name type="scientific">Tanacetum cinerariifolium</name>
    <name type="common">Dalmatian daisy</name>
    <name type="synonym">Chrysanthemum cinerariifolium</name>
    <dbReference type="NCBI Taxonomy" id="118510"/>
    <lineage>
        <taxon>Eukaryota</taxon>
        <taxon>Viridiplantae</taxon>
        <taxon>Streptophyta</taxon>
        <taxon>Embryophyta</taxon>
        <taxon>Tracheophyta</taxon>
        <taxon>Spermatophyta</taxon>
        <taxon>Magnoliopsida</taxon>
        <taxon>eudicotyledons</taxon>
        <taxon>Gunneridae</taxon>
        <taxon>Pentapetalae</taxon>
        <taxon>asterids</taxon>
        <taxon>campanulids</taxon>
        <taxon>Asterales</taxon>
        <taxon>Asteraceae</taxon>
        <taxon>Asteroideae</taxon>
        <taxon>Anthemideae</taxon>
        <taxon>Anthemidinae</taxon>
        <taxon>Tanacetum</taxon>
    </lineage>
</organism>
<gene>
    <name evidence="3" type="ORF">Tci_014563</name>
</gene>
<feature type="compositionally biased region" description="Basic and acidic residues" evidence="1">
    <location>
        <begin position="367"/>
        <end position="376"/>
    </location>
</feature>
<protein>
    <submittedName>
        <fullName evidence="3">Reverse transcriptase domain-containing protein</fullName>
    </submittedName>
</protein>
<accession>A0A6L2K3F7</accession>
<keyword evidence="3" id="KW-0808">Transferase</keyword>
<dbReference type="PANTHER" id="PTHR24559:SF444">
    <property type="entry name" value="REVERSE TRANSCRIPTASE DOMAIN-CONTAINING PROTEIN"/>
    <property type="match status" value="1"/>
</dbReference>
<comment type="caution">
    <text evidence="3">The sequence shown here is derived from an EMBL/GenBank/DDBJ whole genome shotgun (WGS) entry which is preliminary data.</text>
</comment>
<dbReference type="InterPro" id="IPR000477">
    <property type="entry name" value="RT_dom"/>
</dbReference>
<dbReference type="InterPro" id="IPR053134">
    <property type="entry name" value="RNA-dir_DNA_polymerase"/>
</dbReference>
<name>A0A6L2K3F7_TANCI</name>
<evidence type="ECO:0000256" key="1">
    <source>
        <dbReference type="SAM" id="MobiDB-lite"/>
    </source>
</evidence>
<keyword evidence="3" id="KW-0548">Nucleotidyltransferase</keyword>
<dbReference type="PANTHER" id="PTHR24559">
    <property type="entry name" value="TRANSPOSON TY3-I GAG-POL POLYPROTEIN"/>
    <property type="match status" value="1"/>
</dbReference>
<dbReference type="InterPro" id="IPR043128">
    <property type="entry name" value="Rev_trsase/Diguanyl_cyclase"/>
</dbReference>
<reference evidence="3" key="1">
    <citation type="journal article" date="2019" name="Sci. Rep.">
        <title>Draft genome of Tanacetum cinerariifolium, the natural source of mosquito coil.</title>
        <authorList>
            <person name="Yamashiro T."/>
            <person name="Shiraishi A."/>
            <person name="Satake H."/>
            <person name="Nakayama K."/>
        </authorList>
    </citation>
    <scope>NUCLEOTIDE SEQUENCE</scope>
</reference>
<sequence>MCVDFKDPNKVCAKNGYPLLEIDWKVESLCGFPFKCFLDVYKGYHQIQMATEDEEKTAFVTSQGIFCYTKMPFGLRNAGATYQRLIDKAFHKQIGRNMEVYMDDLIIKSHMEDEIVRDIEETFKTLREINMKLNPKKCAFGVEEIMFLGYKVNANGLKVCPDKVDIVLSLSSPKCLKDVQKLNGKLTSLNRELHAPKRNLRLIAKHFKSVYVDAISNIALSDVKIIESKHKTVDVNHKGVLSTVEPKPVRKNNFSPRIIEDWHSDDESEVEISPTVEVKIVKPSIEKIKFLKTDRETVKNEENPMQHKHHPRGNQRNWNNLMEARLKLKELMELSTKLSDRVLDLEKIKAAQAKEIPNRRRKSRSWKQRESPELQG</sequence>
<keyword evidence="3" id="KW-0695">RNA-directed DNA polymerase</keyword>
<dbReference type="InterPro" id="IPR043502">
    <property type="entry name" value="DNA/RNA_pol_sf"/>
</dbReference>
<evidence type="ECO:0000313" key="3">
    <source>
        <dbReference type="EMBL" id="GEU42585.1"/>
    </source>
</evidence>
<feature type="region of interest" description="Disordered" evidence="1">
    <location>
        <begin position="296"/>
        <end position="317"/>
    </location>
</feature>
<dbReference type="Pfam" id="PF00078">
    <property type="entry name" value="RVT_1"/>
    <property type="match status" value="1"/>
</dbReference>
<dbReference type="GO" id="GO:0003964">
    <property type="term" value="F:RNA-directed DNA polymerase activity"/>
    <property type="evidence" value="ECO:0007669"/>
    <property type="project" value="UniProtKB-KW"/>
</dbReference>